<sequence length="413" mass="45350">MVPSKRQQWMTGPTFSIDDVIDPALSSDSSAATSTAKRKRASKPKCDETKPACTRCTSTGRKCDGYDGQAPPRRKKLQPPPTTDPAANAVTNVTMEPYLAAESHELARHGFAAASCRGSSSPALRVLRPLAAAADVEGVEQERRLFHQFRRHAEAGLAAHAPSLGPGFWQRLVPQLGHSDAAVRHALIALGASYQSAQLQQEMQEQQQWENDQAASSAAKSSSRRSSPDETHQHEHRDQRYDSVPTPRPDDSSSKYHRIEQLELFTIQQYNLSIYHLQRHVQPGSPPGSVEVTLVCCLVFVCVETSRGNEAGALSHVANGLQIIRTMPPELLVRTSNDGRNGHAAAGPVVVRISPPDWRQLVDFFLALEPSAAAYESPAPRCPSVDMWAPSPEYFGEMPAYWETETNDVETWS</sequence>
<evidence type="ECO:0000313" key="1">
    <source>
        <dbReference type="EMBL" id="KAI4865138.1"/>
    </source>
</evidence>
<dbReference type="Proteomes" id="UP001497700">
    <property type="component" value="Unassembled WGS sequence"/>
</dbReference>
<accession>A0ACB9Z1M2</accession>
<proteinExistence type="predicted"/>
<protein>
    <submittedName>
        <fullName evidence="1">Uncharacterized protein</fullName>
    </submittedName>
</protein>
<comment type="caution">
    <text evidence="1">The sequence shown here is derived from an EMBL/GenBank/DDBJ whole genome shotgun (WGS) entry which is preliminary data.</text>
</comment>
<name>A0ACB9Z1M2_9PEZI</name>
<keyword evidence="2" id="KW-1185">Reference proteome</keyword>
<organism evidence="1 2">
    <name type="scientific">Hypoxylon rubiginosum</name>
    <dbReference type="NCBI Taxonomy" id="110542"/>
    <lineage>
        <taxon>Eukaryota</taxon>
        <taxon>Fungi</taxon>
        <taxon>Dikarya</taxon>
        <taxon>Ascomycota</taxon>
        <taxon>Pezizomycotina</taxon>
        <taxon>Sordariomycetes</taxon>
        <taxon>Xylariomycetidae</taxon>
        <taxon>Xylariales</taxon>
        <taxon>Hypoxylaceae</taxon>
        <taxon>Hypoxylon</taxon>
    </lineage>
</organism>
<dbReference type="EMBL" id="MU393476">
    <property type="protein sequence ID" value="KAI4865138.1"/>
    <property type="molecule type" value="Genomic_DNA"/>
</dbReference>
<reference evidence="1 2" key="1">
    <citation type="journal article" date="2022" name="New Phytol.">
        <title>Ecological generalism drives hyperdiversity of secondary metabolite gene clusters in xylarialean endophytes.</title>
        <authorList>
            <person name="Franco M.E.E."/>
            <person name="Wisecaver J.H."/>
            <person name="Arnold A.E."/>
            <person name="Ju Y.M."/>
            <person name="Slot J.C."/>
            <person name="Ahrendt S."/>
            <person name="Moore L.P."/>
            <person name="Eastman K.E."/>
            <person name="Scott K."/>
            <person name="Konkel Z."/>
            <person name="Mondo S.J."/>
            <person name="Kuo A."/>
            <person name="Hayes R.D."/>
            <person name="Haridas S."/>
            <person name="Andreopoulos B."/>
            <person name="Riley R."/>
            <person name="LaButti K."/>
            <person name="Pangilinan J."/>
            <person name="Lipzen A."/>
            <person name="Amirebrahimi M."/>
            <person name="Yan J."/>
            <person name="Adam C."/>
            <person name="Keymanesh K."/>
            <person name="Ng V."/>
            <person name="Louie K."/>
            <person name="Northen T."/>
            <person name="Drula E."/>
            <person name="Henrissat B."/>
            <person name="Hsieh H.M."/>
            <person name="Youens-Clark K."/>
            <person name="Lutzoni F."/>
            <person name="Miadlikowska J."/>
            <person name="Eastwood D.C."/>
            <person name="Hamelin R.C."/>
            <person name="Grigoriev I.V."/>
            <person name="U'Ren J.M."/>
        </authorList>
    </citation>
    <scope>NUCLEOTIDE SEQUENCE [LARGE SCALE GENOMIC DNA]</scope>
    <source>
        <strain evidence="1 2">CBS 119005</strain>
    </source>
</reference>
<evidence type="ECO:0000313" key="2">
    <source>
        <dbReference type="Proteomes" id="UP001497700"/>
    </source>
</evidence>
<gene>
    <name evidence="1" type="ORF">F4820DRAFT_469983</name>
</gene>